<evidence type="ECO:0000313" key="4">
    <source>
        <dbReference type="Proteomes" id="UP000295164"/>
    </source>
</evidence>
<dbReference type="EMBL" id="SKFH01000002">
    <property type="protein sequence ID" value="TCZ74451.1"/>
    <property type="molecule type" value="Genomic_DNA"/>
</dbReference>
<dbReference type="SUPFAM" id="SSF54211">
    <property type="entry name" value="Ribosomal protein S5 domain 2-like"/>
    <property type="match status" value="1"/>
</dbReference>
<dbReference type="GO" id="GO:0006446">
    <property type="term" value="P:regulation of translational initiation"/>
    <property type="evidence" value="ECO:0007669"/>
    <property type="project" value="TreeGrafter"/>
</dbReference>
<dbReference type="AlphaFoldDB" id="A0A4R4E8M1"/>
<dbReference type="PANTHER" id="PTHR16301">
    <property type="entry name" value="IMPACT-RELATED"/>
    <property type="match status" value="1"/>
</dbReference>
<comment type="similarity">
    <text evidence="1">Belongs to the IMPACT family.</text>
</comment>
<name>A0A4R4E8M1_9BACT</name>
<sequence>MTHYHSIEKEALAEFRDRGSTFLAYAFPISTTDDFKKRLKELKEEHPKAAHHCFAYRIGTDGNNFRASDDGEPSGSAGKPILGQLDSKGVTNAAIVVVRYFGGTLLGVPGLINAYKTVASYALQLTPLIQKPMLVRYELHFDYTLMNDVMMVVKRFGCTVIENEAQLFCRMVVGVPKKDEEACLQKLRDMHTLEVRGPLSPKGGT</sequence>
<dbReference type="InterPro" id="IPR020569">
    <property type="entry name" value="UPF0029_Impact_CS"/>
</dbReference>
<evidence type="ECO:0000313" key="3">
    <source>
        <dbReference type="EMBL" id="TCZ74451.1"/>
    </source>
</evidence>
<accession>A0A4R4E8M1</accession>
<proteinExistence type="inferred from homology"/>
<comment type="caution">
    <text evidence="3">The sequence shown here is derived from an EMBL/GenBank/DDBJ whole genome shotgun (WGS) entry which is preliminary data.</text>
</comment>
<evidence type="ECO:0000256" key="1">
    <source>
        <dbReference type="ARBA" id="ARBA00007665"/>
    </source>
</evidence>
<reference evidence="3 4" key="1">
    <citation type="submission" date="2019-03" db="EMBL/GenBank/DDBJ databases">
        <authorList>
            <person name="Kim M.K.M."/>
        </authorList>
    </citation>
    <scope>NUCLEOTIDE SEQUENCE [LARGE SCALE GENOMIC DNA]</scope>
    <source>
        <strain evidence="3 4">17J68-15</strain>
    </source>
</reference>
<gene>
    <name evidence="3" type="ORF">E0486_02155</name>
</gene>
<evidence type="ECO:0000259" key="2">
    <source>
        <dbReference type="Pfam" id="PF01205"/>
    </source>
</evidence>
<dbReference type="Pfam" id="PF01205">
    <property type="entry name" value="Impact_N"/>
    <property type="match status" value="1"/>
</dbReference>
<keyword evidence="4" id="KW-1185">Reference proteome</keyword>
<dbReference type="InterPro" id="IPR001498">
    <property type="entry name" value="Impact_N"/>
</dbReference>
<dbReference type="PANTHER" id="PTHR16301:SF20">
    <property type="entry name" value="IMPACT FAMILY MEMBER YIGZ"/>
    <property type="match status" value="1"/>
</dbReference>
<dbReference type="PROSITE" id="PS00910">
    <property type="entry name" value="UPF0029"/>
    <property type="match status" value="1"/>
</dbReference>
<dbReference type="Gene3D" id="3.30.230.30">
    <property type="entry name" value="Impact, N-terminal domain"/>
    <property type="match status" value="1"/>
</dbReference>
<dbReference type="InterPro" id="IPR036956">
    <property type="entry name" value="Impact_N_sf"/>
</dbReference>
<dbReference type="RefSeq" id="WP_131850497.1">
    <property type="nucleotide sequence ID" value="NZ_SKFH01000002.1"/>
</dbReference>
<dbReference type="GO" id="GO:0005737">
    <property type="term" value="C:cytoplasm"/>
    <property type="evidence" value="ECO:0007669"/>
    <property type="project" value="TreeGrafter"/>
</dbReference>
<dbReference type="InterPro" id="IPR023582">
    <property type="entry name" value="Impact"/>
</dbReference>
<feature type="domain" description="Impact N-terminal" evidence="2">
    <location>
        <begin position="18"/>
        <end position="123"/>
    </location>
</feature>
<dbReference type="Proteomes" id="UP000295164">
    <property type="component" value="Unassembled WGS sequence"/>
</dbReference>
<dbReference type="InterPro" id="IPR020568">
    <property type="entry name" value="Ribosomal_Su5_D2-typ_SF"/>
</dbReference>
<organism evidence="3 4">
    <name type="scientific">Flaviaesturariibacter aridisoli</name>
    <dbReference type="NCBI Taxonomy" id="2545761"/>
    <lineage>
        <taxon>Bacteria</taxon>
        <taxon>Pseudomonadati</taxon>
        <taxon>Bacteroidota</taxon>
        <taxon>Chitinophagia</taxon>
        <taxon>Chitinophagales</taxon>
        <taxon>Chitinophagaceae</taxon>
        <taxon>Flaviaestuariibacter</taxon>
    </lineage>
</organism>
<dbReference type="OrthoDB" id="9813771at2"/>
<protein>
    <submittedName>
        <fullName evidence="3">YigZ family protein</fullName>
    </submittedName>
</protein>